<keyword evidence="4" id="KW-1185">Reference proteome</keyword>
<dbReference type="Pfam" id="PF00583">
    <property type="entry name" value="Acetyltransf_1"/>
    <property type="match status" value="1"/>
</dbReference>
<evidence type="ECO:0000313" key="4">
    <source>
        <dbReference type="Proteomes" id="UP000581688"/>
    </source>
</evidence>
<dbReference type="InterPro" id="IPR016181">
    <property type="entry name" value="Acyl_CoA_acyltransferase"/>
</dbReference>
<reference evidence="3 4" key="1">
    <citation type="submission" date="2020-08" db="EMBL/GenBank/DDBJ databases">
        <title>Genomic Encyclopedia of Type Strains, Phase IV (KMG-IV): sequencing the most valuable type-strain genomes for metagenomic binning, comparative biology and taxonomic classification.</title>
        <authorList>
            <person name="Goeker M."/>
        </authorList>
    </citation>
    <scope>NUCLEOTIDE SEQUENCE [LARGE SCALE GENOMIC DNA]</scope>
    <source>
        <strain evidence="3 4">DSM 19612</strain>
    </source>
</reference>
<dbReference type="InterPro" id="IPR000182">
    <property type="entry name" value="GNAT_dom"/>
</dbReference>
<dbReference type="Proteomes" id="UP000581688">
    <property type="component" value="Unassembled WGS sequence"/>
</dbReference>
<dbReference type="InterPro" id="IPR050769">
    <property type="entry name" value="NAT_camello-type"/>
</dbReference>
<proteinExistence type="predicted"/>
<protein>
    <submittedName>
        <fullName evidence="3">GNAT superfamily N-acetyltransferase</fullName>
    </submittedName>
</protein>
<feature type="domain" description="N-acetyltransferase" evidence="2">
    <location>
        <begin position="1"/>
        <end position="166"/>
    </location>
</feature>
<dbReference type="GO" id="GO:0008080">
    <property type="term" value="F:N-acetyltransferase activity"/>
    <property type="evidence" value="ECO:0007669"/>
    <property type="project" value="InterPro"/>
</dbReference>
<keyword evidence="1 3" id="KW-0808">Transferase</keyword>
<dbReference type="SUPFAM" id="SSF55729">
    <property type="entry name" value="Acyl-CoA N-acyltransferases (Nat)"/>
    <property type="match status" value="1"/>
</dbReference>
<dbReference type="RefSeq" id="WP_174496098.1">
    <property type="nucleotide sequence ID" value="NZ_CADDWK010000006.1"/>
</dbReference>
<dbReference type="AlphaFoldDB" id="A0A841Q597"/>
<name>A0A841Q597_9BACI</name>
<sequence>MKIRNAIQSELAFIREQRIQAYEEHAKSIPLDHWNALKKAISSDGDSQPGVDLIVAELEGSIVGSVVLFPAKSDAYEGYVEALDYPEIRMLAVDPNARGKGVASALIDECISRTKAKGYAAIGLHTGEFMKGAMALYESKGFKRLPQYDFEPANDGIIVKAFQLKF</sequence>
<dbReference type="PROSITE" id="PS51186">
    <property type="entry name" value="GNAT"/>
    <property type="match status" value="1"/>
</dbReference>
<comment type="caution">
    <text evidence="3">The sequence shown here is derived from an EMBL/GenBank/DDBJ whole genome shotgun (WGS) entry which is preliminary data.</text>
</comment>
<gene>
    <name evidence="3" type="ORF">HNQ94_001999</name>
</gene>
<organism evidence="3 4">
    <name type="scientific">Salirhabdus euzebyi</name>
    <dbReference type="NCBI Taxonomy" id="394506"/>
    <lineage>
        <taxon>Bacteria</taxon>
        <taxon>Bacillati</taxon>
        <taxon>Bacillota</taxon>
        <taxon>Bacilli</taxon>
        <taxon>Bacillales</taxon>
        <taxon>Bacillaceae</taxon>
        <taxon>Salirhabdus</taxon>
    </lineage>
</organism>
<evidence type="ECO:0000259" key="2">
    <source>
        <dbReference type="PROSITE" id="PS51186"/>
    </source>
</evidence>
<evidence type="ECO:0000256" key="1">
    <source>
        <dbReference type="ARBA" id="ARBA00022679"/>
    </source>
</evidence>
<evidence type="ECO:0000313" key="3">
    <source>
        <dbReference type="EMBL" id="MBB6453550.1"/>
    </source>
</evidence>
<accession>A0A841Q597</accession>
<dbReference type="Gene3D" id="3.40.630.30">
    <property type="match status" value="1"/>
</dbReference>
<dbReference type="CDD" id="cd04301">
    <property type="entry name" value="NAT_SF"/>
    <property type="match status" value="1"/>
</dbReference>
<dbReference type="PANTHER" id="PTHR13947:SF37">
    <property type="entry name" value="LD18367P"/>
    <property type="match status" value="1"/>
</dbReference>
<dbReference type="PANTHER" id="PTHR13947">
    <property type="entry name" value="GNAT FAMILY N-ACETYLTRANSFERASE"/>
    <property type="match status" value="1"/>
</dbReference>
<dbReference type="EMBL" id="JACHGH010000005">
    <property type="protein sequence ID" value="MBB6453550.1"/>
    <property type="molecule type" value="Genomic_DNA"/>
</dbReference>